<organism evidence="16 17">
    <name type="scientific">Carpinus fangiana</name>
    <dbReference type="NCBI Taxonomy" id="176857"/>
    <lineage>
        <taxon>Eukaryota</taxon>
        <taxon>Viridiplantae</taxon>
        <taxon>Streptophyta</taxon>
        <taxon>Embryophyta</taxon>
        <taxon>Tracheophyta</taxon>
        <taxon>Spermatophyta</taxon>
        <taxon>Magnoliopsida</taxon>
        <taxon>eudicotyledons</taxon>
        <taxon>Gunneridae</taxon>
        <taxon>Pentapetalae</taxon>
        <taxon>rosids</taxon>
        <taxon>fabids</taxon>
        <taxon>Fagales</taxon>
        <taxon>Betulaceae</taxon>
        <taxon>Carpinus</taxon>
    </lineage>
</organism>
<dbReference type="PANTHER" id="PTHR24350">
    <property type="entry name" value="SERINE/THREONINE-PROTEIN KINASE IAL-RELATED"/>
    <property type="match status" value="1"/>
</dbReference>
<evidence type="ECO:0000256" key="7">
    <source>
        <dbReference type="ARBA" id="ARBA00058225"/>
    </source>
</evidence>
<keyword evidence="5" id="KW-0418">Kinase</keyword>
<evidence type="ECO:0000256" key="3">
    <source>
        <dbReference type="ARBA" id="ARBA00022679"/>
    </source>
</evidence>
<accession>A0A5N6KWM7</accession>
<evidence type="ECO:0000256" key="6">
    <source>
        <dbReference type="ARBA" id="ARBA00022840"/>
    </source>
</evidence>
<feature type="compositionally biased region" description="Pro residues" evidence="12">
    <location>
        <begin position="1"/>
        <end position="14"/>
    </location>
</feature>
<evidence type="ECO:0000313" key="16">
    <source>
        <dbReference type="EMBL" id="KAB8356360.1"/>
    </source>
</evidence>
<evidence type="ECO:0000256" key="1">
    <source>
        <dbReference type="ARBA" id="ARBA00006234"/>
    </source>
</evidence>
<evidence type="ECO:0000256" key="9">
    <source>
        <dbReference type="PIRSR" id="PIRSR630616-2"/>
    </source>
</evidence>
<feature type="cross-link" description="Glycyl lysine isopeptide (Lys-Gly) (interchain with G-Cter in SUMO2)" evidence="10">
    <location>
        <position position="764"/>
    </location>
</feature>
<dbReference type="EMBL" id="VIBQ01000016">
    <property type="protein sequence ID" value="KAB8356360.1"/>
    <property type="molecule type" value="Genomic_DNA"/>
</dbReference>
<dbReference type="FunFam" id="3.30.200.20:FF:000470">
    <property type="entry name" value="Serine/threonine-protein kinase RAD53"/>
    <property type="match status" value="1"/>
</dbReference>
<evidence type="ECO:0000256" key="11">
    <source>
        <dbReference type="PROSITE-ProRule" id="PRU10141"/>
    </source>
</evidence>
<dbReference type="Gene3D" id="1.10.510.10">
    <property type="entry name" value="Transferase(Phosphotransferase) domain 1"/>
    <property type="match status" value="1"/>
</dbReference>
<gene>
    <name evidence="16" type="ORF">FH972_023944</name>
</gene>
<evidence type="ECO:0008006" key="18">
    <source>
        <dbReference type="Google" id="ProtNLM"/>
    </source>
</evidence>
<evidence type="ECO:0000256" key="10">
    <source>
        <dbReference type="PIRSR" id="PIRSR630616-3"/>
    </source>
</evidence>
<evidence type="ECO:0000256" key="12">
    <source>
        <dbReference type="SAM" id="MobiDB-lite"/>
    </source>
</evidence>
<evidence type="ECO:0000256" key="5">
    <source>
        <dbReference type="ARBA" id="ARBA00022777"/>
    </source>
</evidence>
<feature type="compositionally biased region" description="Polar residues" evidence="12">
    <location>
        <begin position="1167"/>
        <end position="1185"/>
    </location>
</feature>
<keyword evidence="4 9" id="KW-0547">Nucleotide-binding</keyword>
<keyword evidence="13" id="KW-0812">Transmembrane</keyword>
<keyword evidence="6 9" id="KW-0067">ATP-binding</keyword>
<dbReference type="PROSITE" id="PS50011">
    <property type="entry name" value="PROTEIN_KINASE_DOM"/>
    <property type="match status" value="1"/>
</dbReference>
<dbReference type="PROSITE" id="PS50006">
    <property type="entry name" value="FHA_DOMAIN"/>
    <property type="match status" value="1"/>
</dbReference>
<comment type="caution">
    <text evidence="16">The sequence shown here is derived from an EMBL/GenBank/DDBJ whole genome shotgun (WGS) entry which is preliminary data.</text>
</comment>
<keyword evidence="3" id="KW-0808">Transferase</keyword>
<feature type="region of interest" description="Disordered" evidence="12">
    <location>
        <begin position="1"/>
        <end position="29"/>
    </location>
</feature>
<feature type="region of interest" description="Disordered" evidence="12">
    <location>
        <begin position="1236"/>
        <end position="1306"/>
    </location>
</feature>
<dbReference type="SUPFAM" id="SSF49879">
    <property type="entry name" value="SMAD/FHA domain"/>
    <property type="match status" value="1"/>
</dbReference>
<dbReference type="FunFam" id="1.10.510.10:FF:000571">
    <property type="entry name" value="Maternal embryonic leucine zipper kinase"/>
    <property type="match status" value="1"/>
</dbReference>
<evidence type="ECO:0000313" key="17">
    <source>
        <dbReference type="Proteomes" id="UP000327013"/>
    </source>
</evidence>
<evidence type="ECO:0000256" key="8">
    <source>
        <dbReference type="PIRSR" id="PIRSR630616-1"/>
    </source>
</evidence>
<dbReference type="InterPro" id="IPR008271">
    <property type="entry name" value="Ser/Thr_kinase_AS"/>
</dbReference>
<feature type="transmembrane region" description="Helical" evidence="13">
    <location>
        <begin position="32"/>
        <end position="51"/>
    </location>
</feature>
<evidence type="ECO:0000259" key="15">
    <source>
        <dbReference type="PROSITE" id="PS50011"/>
    </source>
</evidence>
<keyword evidence="13" id="KW-1133">Transmembrane helix</keyword>
<dbReference type="InterPro" id="IPR017441">
    <property type="entry name" value="Protein_kinase_ATP_BS"/>
</dbReference>
<feature type="compositionally biased region" description="Polar residues" evidence="12">
    <location>
        <begin position="20"/>
        <end position="29"/>
    </location>
</feature>
<name>A0A5N6KWM7_9ROSI</name>
<dbReference type="InterPro" id="IPR000253">
    <property type="entry name" value="FHA_dom"/>
</dbReference>
<feature type="active site" description="Proton acceptor" evidence="8">
    <location>
        <position position="762"/>
    </location>
</feature>
<dbReference type="SMART" id="SM00220">
    <property type="entry name" value="S_TKc"/>
    <property type="match status" value="1"/>
</dbReference>
<evidence type="ECO:0000259" key="14">
    <source>
        <dbReference type="PROSITE" id="PS50006"/>
    </source>
</evidence>
<keyword evidence="13" id="KW-0472">Membrane</keyword>
<dbReference type="GO" id="GO:0005524">
    <property type="term" value="F:ATP binding"/>
    <property type="evidence" value="ECO:0007669"/>
    <property type="project" value="UniProtKB-UniRule"/>
</dbReference>
<dbReference type="InterPro" id="IPR000719">
    <property type="entry name" value="Prot_kinase_dom"/>
</dbReference>
<feature type="binding site" evidence="9 11">
    <location>
        <position position="667"/>
    </location>
    <ligand>
        <name>ATP</name>
        <dbReference type="ChEBI" id="CHEBI:30616"/>
    </ligand>
</feature>
<dbReference type="Proteomes" id="UP000327013">
    <property type="component" value="Unassembled WGS sequence"/>
</dbReference>
<feature type="binding site" evidence="9">
    <location>
        <position position="782"/>
    </location>
    <ligand>
        <name>ATP</name>
        <dbReference type="ChEBI" id="CHEBI:30616"/>
    </ligand>
</feature>
<dbReference type="Gene3D" id="2.60.200.20">
    <property type="match status" value="2"/>
</dbReference>
<dbReference type="PROSITE" id="PS00108">
    <property type="entry name" value="PROTEIN_KINASE_ST"/>
    <property type="match status" value="1"/>
</dbReference>
<sequence length="1463" mass="161786">MKVPGLPPRPPSPTPHHDQTPTPGSRSLPNRLNRITSVLATLAILFALIYICSPPSLRFPRHSKPTTPPRYRGPGVGFDLTLDYATVSLHTDNGTTNVARVDGSPSYRRLMRCVDVVDGVPRLCDDDIDGGALTRMLAALKGLAEVQLDQQVQSAGLSVPWPAGGTEMAEFSRLVDEAYHGVGLEWYGAAETSGRRAATLHRVHEWLYEEPVLSVDYSGAALTMVVDVLDLGGGRVWRQVWHSEELGRDAVEVCKDALGLEVCRARIVAAMRELVKGPVVSDSAVRFQVEAPDLEDIGTVLLLGEHALDPTLILALKDFFGDSFASRNIPMFEWWGYGRGQLIDPLYAASGGAAYDEEPTQQEFNTQQVERRLHKSVSGLGRDDIADVICILHPASVAAFKIVEDTAQRQRQHILQRNNFLEFDGPSQLAATEAETILIDQKDVFVAQDLALRFSSHVNNPAAGFCFGRNLMKCDINLDPDHKQNRISNIQFRVYCNPSGIVMLEDMSTNGTIVDKVTLGGKKYPDNSKMQMLSGGSIIEILSLNQDEHIKFIVRIPAREPHQDEYIANFQNYMENLAIAEERQQTAERGPPMPEAAVRGMLAAPLAGPTNPKKFAQSGLPIINNSNYGMKWDGAPNYNCIGVLGKGAFATVYHLATREKGEPYAVKELEKRRFIKNGQLDQRLDNEMKIMKDLRHPNIVQYIDYIETNQHLYIIMEYIPCGDLQGYIQSHQLLPEDMGREMSRQIFDALAYLHQRNITHRDIKPDNIMIQSEEPFVVKLTDFGLSKVVKNNETFLKTFCGTLLYCAPEVFPDWHKQPASRQRQKRRAPGSRSTHSYSQLVDIWSYAAVLWFVMCGKPPFEGIVDRGGQGMFKKIMNTTLDITPLQDCGISDDGIDLLVMMLDTDPTTRPSELDCLRHPWLNGGTEKVLQNDGNGLITIAEEGNGTVDQTGNQLDASQLNLEDRDQDDEQFESSPDELTEDHVDKRVKAVVPMSMPKTLARQNAVVGAQDASWQSVPLMMDDRPMDDASDVGIAKPQKLFGEISHRALRSSGVLGGLGDNAAWQVYGAGREEDFTNVPTLPNTEYAGDSDYNGLSPQHDVEMGDDHPHGGDRDNNAAKNAKSLNGAESMVREMHMTSPNVSGSQAETPNEPASPHTPTRSGDLGSGRPSQEKSNPLGSQEQTPKPKTNFDRFVHVPPVPSIWYDPNDKSTHNLEHASRVSGINWQDQDEVAKLSSNDFPASFSGIPARTSHSDPRPNSAGMDQENAEPLNSTAPAALGHAQSPDSTRQTSAGANERQKLTPDLSDFKAPLPRIARLTTVPGSFKDLKFNITEHRTLFGRHPQCQLVYRFPMDTRVPKISFCITFHERGTSSGQSGSSLGDMEKASAWISALSKTPLYVNGVQLDAKNAEGRENYGRLYTGDEINAARDPNRLGSLTFQFEAFAGKSREKRPDGTKFEIVAKPL</sequence>
<feature type="domain" description="Protein kinase" evidence="15">
    <location>
        <begin position="638"/>
        <end position="921"/>
    </location>
</feature>
<evidence type="ECO:0000256" key="2">
    <source>
        <dbReference type="ARBA" id="ARBA00022527"/>
    </source>
</evidence>
<keyword evidence="17" id="KW-1185">Reference proteome</keyword>
<feature type="compositionally biased region" description="Basic and acidic residues" evidence="12">
    <location>
        <begin position="1098"/>
        <end position="1115"/>
    </location>
</feature>
<feature type="region of interest" description="Disordered" evidence="12">
    <location>
        <begin position="1136"/>
        <end position="1193"/>
    </location>
</feature>
<dbReference type="InterPro" id="IPR011009">
    <property type="entry name" value="Kinase-like_dom_sf"/>
</dbReference>
<feature type="compositionally biased region" description="Polar residues" evidence="12">
    <location>
        <begin position="1282"/>
        <end position="1292"/>
    </location>
</feature>
<dbReference type="PROSITE" id="PS00107">
    <property type="entry name" value="PROTEIN_KINASE_ATP"/>
    <property type="match status" value="1"/>
</dbReference>
<dbReference type="Pfam" id="PF00069">
    <property type="entry name" value="Pkinase"/>
    <property type="match status" value="1"/>
</dbReference>
<keyword evidence="2" id="KW-0723">Serine/threonine-protein kinase</keyword>
<evidence type="ECO:0000256" key="13">
    <source>
        <dbReference type="SAM" id="Phobius"/>
    </source>
</evidence>
<dbReference type="SUPFAM" id="SSF56112">
    <property type="entry name" value="Protein kinase-like (PK-like)"/>
    <property type="match status" value="1"/>
</dbReference>
<comment type="function">
    <text evidence="7">CIPK serine-threonine protein kinases interact with CBL proteins. Binding of a CBL protein to the regulatory NAF domain of CIPK protein lead to the activation of the kinase in a calcium-dependent manner.</text>
</comment>
<dbReference type="GO" id="GO:0004674">
    <property type="term" value="F:protein serine/threonine kinase activity"/>
    <property type="evidence" value="ECO:0007669"/>
    <property type="project" value="UniProtKB-KW"/>
</dbReference>
<evidence type="ECO:0000256" key="4">
    <source>
        <dbReference type="ARBA" id="ARBA00022741"/>
    </source>
</evidence>
<dbReference type="CDD" id="cd00060">
    <property type="entry name" value="FHA"/>
    <property type="match status" value="1"/>
</dbReference>
<comment type="similarity">
    <text evidence="1">Belongs to the protein kinase superfamily. CAMK Ser/Thr protein kinase family. SNF1 subfamily.</text>
</comment>
<dbReference type="InterPro" id="IPR008984">
    <property type="entry name" value="SMAD_FHA_dom_sf"/>
</dbReference>
<proteinExistence type="inferred from homology"/>
<protein>
    <recommendedName>
        <fullName evidence="18">Protein kinase domain-containing protein</fullName>
    </recommendedName>
</protein>
<dbReference type="OrthoDB" id="377346at2759"/>
<reference evidence="16 17" key="1">
    <citation type="submission" date="2019-06" db="EMBL/GenBank/DDBJ databases">
        <title>A chromosomal-level reference genome of Carpinus fangiana (Coryloideae, Betulaceae).</title>
        <authorList>
            <person name="Yang X."/>
            <person name="Wang Z."/>
            <person name="Zhang L."/>
            <person name="Hao G."/>
            <person name="Liu J."/>
            <person name="Yang Y."/>
        </authorList>
    </citation>
    <scope>NUCLEOTIDE SEQUENCE [LARGE SCALE GENOMIC DNA]</scope>
    <source>
        <strain evidence="16">Cfa_2016G</strain>
        <tissue evidence="16">Leaf</tissue>
    </source>
</reference>
<feature type="domain" description="FHA" evidence="14">
    <location>
        <begin position="465"/>
        <end position="519"/>
    </location>
</feature>
<dbReference type="Pfam" id="PF00498">
    <property type="entry name" value="FHA"/>
    <property type="match status" value="1"/>
</dbReference>
<feature type="region of interest" description="Disordered" evidence="12">
    <location>
        <begin position="1073"/>
        <end position="1118"/>
    </location>
</feature>
<dbReference type="InterPro" id="IPR030616">
    <property type="entry name" value="Aur-like"/>
</dbReference>
<feature type="compositionally biased region" description="Polar residues" evidence="12">
    <location>
        <begin position="1136"/>
        <end position="1147"/>
    </location>
</feature>